<protein>
    <recommendedName>
        <fullName evidence="2 8">GTPase Der</fullName>
    </recommendedName>
    <alternativeName>
        <fullName evidence="7 8">GTP-binding protein EngA</fullName>
    </alternativeName>
</protein>
<feature type="domain" description="EngA-type G" evidence="11">
    <location>
        <begin position="3"/>
        <end position="166"/>
    </location>
</feature>
<accession>A0ABS5BKF4</accession>
<feature type="binding site" evidence="8">
    <location>
        <begin position="9"/>
        <end position="16"/>
    </location>
    <ligand>
        <name>GTP</name>
        <dbReference type="ChEBI" id="CHEBI:37565"/>
        <label>1</label>
    </ligand>
</feature>
<evidence type="ECO:0000256" key="10">
    <source>
        <dbReference type="RuleBase" id="RU004481"/>
    </source>
</evidence>
<feature type="domain" description="EngA-type G" evidence="11">
    <location>
        <begin position="175"/>
        <end position="350"/>
    </location>
</feature>
<proteinExistence type="inferred from homology"/>
<dbReference type="InterPro" id="IPR006073">
    <property type="entry name" value="GTP-bd"/>
</dbReference>
<dbReference type="PANTHER" id="PTHR43834:SF6">
    <property type="entry name" value="GTPASE DER"/>
    <property type="match status" value="1"/>
</dbReference>
<evidence type="ECO:0000256" key="9">
    <source>
        <dbReference type="PROSITE-ProRule" id="PRU01049"/>
    </source>
</evidence>
<dbReference type="SUPFAM" id="SSF52540">
    <property type="entry name" value="P-loop containing nucleoside triphosphate hydrolases"/>
    <property type="match status" value="2"/>
</dbReference>
<comment type="subunit">
    <text evidence="8">Associates with the 50S ribosomal subunit.</text>
</comment>
<evidence type="ECO:0000256" key="5">
    <source>
        <dbReference type="ARBA" id="ARBA00022741"/>
    </source>
</evidence>
<dbReference type="NCBIfam" id="TIGR03594">
    <property type="entry name" value="GTPase_EngA"/>
    <property type="match status" value="1"/>
</dbReference>
<evidence type="ECO:0000256" key="1">
    <source>
        <dbReference type="ARBA" id="ARBA00008279"/>
    </source>
</evidence>
<keyword evidence="13" id="KW-1185">Reference proteome</keyword>
<dbReference type="CDD" id="cd01894">
    <property type="entry name" value="EngA1"/>
    <property type="match status" value="1"/>
</dbReference>
<keyword evidence="4 10" id="KW-0677">Repeat</keyword>
<dbReference type="InterPro" id="IPR031166">
    <property type="entry name" value="G_ENGA"/>
</dbReference>
<dbReference type="Pfam" id="PF14714">
    <property type="entry name" value="KH_dom-like"/>
    <property type="match status" value="1"/>
</dbReference>
<dbReference type="InterPro" id="IPR015946">
    <property type="entry name" value="KH_dom-like_a/b"/>
</dbReference>
<dbReference type="InterPro" id="IPR027417">
    <property type="entry name" value="P-loop_NTPase"/>
</dbReference>
<dbReference type="Pfam" id="PF01926">
    <property type="entry name" value="MMR_HSR1"/>
    <property type="match status" value="2"/>
</dbReference>
<dbReference type="RefSeq" id="WP_138107842.1">
    <property type="nucleotide sequence ID" value="NZ_VBRA02000004.1"/>
</dbReference>
<evidence type="ECO:0000256" key="3">
    <source>
        <dbReference type="ARBA" id="ARBA00022517"/>
    </source>
</evidence>
<keyword evidence="5 8" id="KW-0547">Nucleotide-binding</keyword>
<feature type="binding site" evidence="8">
    <location>
        <begin position="293"/>
        <end position="296"/>
    </location>
    <ligand>
        <name>GTP</name>
        <dbReference type="ChEBI" id="CHEBI:37565"/>
        <label>2</label>
    </ligand>
</feature>
<evidence type="ECO:0000256" key="4">
    <source>
        <dbReference type="ARBA" id="ARBA00022737"/>
    </source>
</evidence>
<feature type="binding site" evidence="8">
    <location>
        <begin position="56"/>
        <end position="60"/>
    </location>
    <ligand>
        <name>GTP</name>
        <dbReference type="ChEBI" id="CHEBI:37565"/>
        <label>1</label>
    </ligand>
</feature>
<dbReference type="InterPro" id="IPR016484">
    <property type="entry name" value="GTPase_Der"/>
</dbReference>
<comment type="caution">
    <text evidence="12">The sequence shown here is derived from an EMBL/GenBank/DDBJ whole genome shotgun (WGS) entry which is preliminary data.</text>
</comment>
<dbReference type="Proteomes" id="UP001192346">
    <property type="component" value="Unassembled WGS sequence"/>
</dbReference>
<evidence type="ECO:0000313" key="12">
    <source>
        <dbReference type="EMBL" id="MBP3059247.1"/>
    </source>
</evidence>
<dbReference type="Gene3D" id="3.30.300.20">
    <property type="match status" value="1"/>
</dbReference>
<evidence type="ECO:0000256" key="7">
    <source>
        <dbReference type="ARBA" id="ARBA00032345"/>
    </source>
</evidence>
<keyword evidence="3 8" id="KW-0690">Ribosome biogenesis</keyword>
<dbReference type="PIRSF" id="PIRSF006485">
    <property type="entry name" value="GTP-binding_EngA"/>
    <property type="match status" value="1"/>
</dbReference>
<evidence type="ECO:0000313" key="13">
    <source>
        <dbReference type="Proteomes" id="UP001192346"/>
    </source>
</evidence>
<dbReference type="InterPro" id="IPR005225">
    <property type="entry name" value="Small_GTP-bd"/>
</dbReference>
<dbReference type="Gene3D" id="3.40.50.300">
    <property type="entry name" value="P-loop containing nucleotide triphosphate hydrolases"/>
    <property type="match status" value="2"/>
</dbReference>
<evidence type="ECO:0000259" key="11">
    <source>
        <dbReference type="PROSITE" id="PS51712"/>
    </source>
</evidence>
<gene>
    <name evidence="8 12" type="primary">der</name>
    <name evidence="12" type="ORF">FEF22_000385</name>
</gene>
<reference evidence="12" key="1">
    <citation type="submission" date="2019-10" db="EMBL/GenBank/DDBJ databases">
        <title>Whole Genome Sequencing and Characterization of Texas Phoenix Palm Decline Phytoplasma Belongs to Lethal Yellowing (16SrIV) Group.</title>
        <authorList>
            <person name="Bao M."/>
        </authorList>
    </citation>
    <scope>NUCLEOTIDE SEQUENCE [LARGE SCALE GENOMIC DNA]</scope>
    <source>
        <strain evidence="12">ACPD</strain>
    </source>
</reference>
<dbReference type="HAMAP" id="MF_00195">
    <property type="entry name" value="GTPase_Der"/>
    <property type="match status" value="1"/>
</dbReference>
<evidence type="ECO:0000256" key="2">
    <source>
        <dbReference type="ARBA" id="ARBA00020953"/>
    </source>
</evidence>
<feature type="binding site" evidence="8">
    <location>
        <begin position="118"/>
        <end position="121"/>
    </location>
    <ligand>
        <name>GTP</name>
        <dbReference type="ChEBI" id="CHEBI:37565"/>
        <label>1</label>
    </ligand>
</feature>
<evidence type="ECO:0000256" key="6">
    <source>
        <dbReference type="ARBA" id="ARBA00023134"/>
    </source>
</evidence>
<name>A0ABS5BKF4_9MOLU</name>
<dbReference type="InterPro" id="IPR032859">
    <property type="entry name" value="KH_dom-like"/>
</dbReference>
<dbReference type="PROSITE" id="PS51712">
    <property type="entry name" value="G_ENGA"/>
    <property type="match status" value="2"/>
</dbReference>
<dbReference type="CDD" id="cd01895">
    <property type="entry name" value="EngA2"/>
    <property type="match status" value="1"/>
</dbReference>
<sequence length="436" mass="50861">MNFKVAIVGRPNVGKSSLFNRMLNQRLAITDKNAGTTKDRIYAKVLWLNRFFFIIDTGGFTKVNSSLNKQIKYQTQIAIEESELILFVTDGQTRLVKEDFFISKILHKSKKNIILVVNKIDNIQLLENIYEFYSLGFSDVIGVSSQHGINIGKLLDKIISYKTNSKEEIINENNLKFCLVGKTNVGKSTFANALLSKNRMIVSDIPGTTTDSVDTIFKRNNKIYHVIDTAGLKKRSKTEFNLEKYMFLRTFNSIVRSDIVCFVLDISQPITEQDRNIASIIFNNFKSCIIIGNKWDLLPNNDKNINIIQEKIKTEFKFFHHVPIIFLSSKEKKRIHFFYDVLDKTFEKFQKEFSNNILNDILYESIQINPPSFFNNGKAKFYFIKQIATKPPEFMCLINDIKFIHFSYERFLKNQLRKHLELEGIYFKIIFKKKED</sequence>
<keyword evidence="6 8" id="KW-0342">GTP-binding</keyword>
<comment type="similarity">
    <text evidence="1 8 9 10">Belongs to the TRAFAC class TrmE-Era-EngA-EngB-Septin-like GTPase superfamily. EngA (Der) GTPase family.</text>
</comment>
<evidence type="ECO:0000256" key="8">
    <source>
        <dbReference type="HAMAP-Rule" id="MF_00195"/>
    </source>
</evidence>
<feature type="binding site" evidence="8">
    <location>
        <begin position="228"/>
        <end position="232"/>
    </location>
    <ligand>
        <name>GTP</name>
        <dbReference type="ChEBI" id="CHEBI:37565"/>
        <label>2</label>
    </ligand>
</feature>
<organism evidence="12 13">
    <name type="scientific">Texas Phoenix palm phytoplasma</name>
    <dbReference type="NCBI Taxonomy" id="176709"/>
    <lineage>
        <taxon>Bacteria</taxon>
        <taxon>Bacillati</taxon>
        <taxon>Mycoplasmatota</taxon>
        <taxon>Mollicutes</taxon>
        <taxon>Acholeplasmatales</taxon>
        <taxon>Acholeplasmataceae</taxon>
        <taxon>Candidatus Phytoplasma</taxon>
        <taxon>16SrIV (Coconut lethal yellows group)</taxon>
    </lineage>
</organism>
<dbReference type="NCBIfam" id="TIGR00231">
    <property type="entry name" value="small_GTP"/>
    <property type="match status" value="2"/>
</dbReference>
<dbReference type="PANTHER" id="PTHR43834">
    <property type="entry name" value="GTPASE DER"/>
    <property type="match status" value="1"/>
</dbReference>
<feature type="binding site" evidence="8">
    <location>
        <begin position="181"/>
        <end position="188"/>
    </location>
    <ligand>
        <name>GTP</name>
        <dbReference type="ChEBI" id="CHEBI:37565"/>
        <label>2</label>
    </ligand>
</feature>
<comment type="function">
    <text evidence="8 10">GTPase that plays an essential role in the late steps of ribosome biogenesis.</text>
</comment>
<dbReference type="EMBL" id="VBRA02000004">
    <property type="protein sequence ID" value="MBP3059247.1"/>
    <property type="molecule type" value="Genomic_DNA"/>
</dbReference>